<gene>
    <name evidence="1" type="ORF">AVEN_48424_1</name>
    <name evidence="2" type="ORF">AVEN_75086_1</name>
</gene>
<organism evidence="2 3">
    <name type="scientific">Araneus ventricosus</name>
    <name type="common">Orbweaver spider</name>
    <name type="synonym">Epeira ventricosa</name>
    <dbReference type="NCBI Taxonomy" id="182803"/>
    <lineage>
        <taxon>Eukaryota</taxon>
        <taxon>Metazoa</taxon>
        <taxon>Ecdysozoa</taxon>
        <taxon>Arthropoda</taxon>
        <taxon>Chelicerata</taxon>
        <taxon>Arachnida</taxon>
        <taxon>Araneae</taxon>
        <taxon>Araneomorphae</taxon>
        <taxon>Entelegynae</taxon>
        <taxon>Araneoidea</taxon>
        <taxon>Araneidae</taxon>
        <taxon>Araneus</taxon>
    </lineage>
</organism>
<name>A0A4Y2WUD3_ARAVE</name>
<comment type="caution">
    <text evidence="2">The sequence shown here is derived from an EMBL/GenBank/DDBJ whole genome shotgun (WGS) entry which is preliminary data.</text>
</comment>
<evidence type="ECO:0000313" key="1">
    <source>
        <dbReference type="EMBL" id="GBO39981.1"/>
    </source>
</evidence>
<sequence length="84" mass="9655">MESHFPAMLVLWLGREFYRDMYGNAAGMEPATSDVVDKLGDHYGGKFGHVGSQKYWNFLDISIRSRDSDLSDDSMRRHGLSRRL</sequence>
<accession>A0A4Y2WUD3</accession>
<dbReference type="EMBL" id="BGPR01065147">
    <property type="protein sequence ID" value="GBO39981.1"/>
    <property type="molecule type" value="Genomic_DNA"/>
</dbReference>
<dbReference type="Proteomes" id="UP000499080">
    <property type="component" value="Unassembled WGS sequence"/>
</dbReference>
<keyword evidence="3" id="KW-1185">Reference proteome</keyword>
<evidence type="ECO:0000313" key="3">
    <source>
        <dbReference type="Proteomes" id="UP000499080"/>
    </source>
</evidence>
<dbReference type="EMBL" id="BGPR01065235">
    <property type="protein sequence ID" value="GBO40070.1"/>
    <property type="molecule type" value="Genomic_DNA"/>
</dbReference>
<protein>
    <submittedName>
        <fullName evidence="2">Uncharacterized protein</fullName>
    </submittedName>
</protein>
<reference evidence="2 3" key="1">
    <citation type="journal article" date="2019" name="Sci. Rep.">
        <title>Orb-weaving spider Araneus ventricosus genome elucidates the spidroin gene catalogue.</title>
        <authorList>
            <person name="Kono N."/>
            <person name="Nakamura H."/>
            <person name="Ohtoshi R."/>
            <person name="Moran D.A.P."/>
            <person name="Shinohara A."/>
            <person name="Yoshida Y."/>
            <person name="Fujiwara M."/>
            <person name="Mori M."/>
            <person name="Tomita M."/>
            <person name="Arakawa K."/>
        </authorList>
    </citation>
    <scope>NUCLEOTIDE SEQUENCE [LARGE SCALE GENOMIC DNA]</scope>
</reference>
<proteinExistence type="predicted"/>
<dbReference type="AlphaFoldDB" id="A0A4Y2WUD3"/>
<evidence type="ECO:0000313" key="2">
    <source>
        <dbReference type="EMBL" id="GBO40070.1"/>
    </source>
</evidence>